<feature type="domain" description="DUF4116" evidence="2">
    <location>
        <begin position="85"/>
        <end position="132"/>
    </location>
</feature>
<accession>A0A7S2KTC8</accession>
<evidence type="ECO:0000256" key="1">
    <source>
        <dbReference type="SAM" id="MobiDB-lite"/>
    </source>
</evidence>
<name>A0A7S2KTC8_9DINO</name>
<dbReference type="Pfam" id="PF13475">
    <property type="entry name" value="DUF4116"/>
    <property type="match status" value="1"/>
</dbReference>
<dbReference type="AlphaFoldDB" id="A0A7S2KTC8"/>
<dbReference type="EMBL" id="HBGW01051142">
    <property type="protein sequence ID" value="CAD9584816.1"/>
    <property type="molecule type" value="Transcribed_RNA"/>
</dbReference>
<sequence>MANLRDRQAVLDRLRHDHGFDVGDDLQRLVPEASAADHDFGLRVVRASRGRAVPPALCADRAFMLKAGREAGRALRAASEQLRADQDFMLQVVREDGAALKFAAEELLSDRGFMLAALRRSSGALHFAAKELTEDREFMLAAMRQSGKAARFLAGGLRDDPELQPERSRRNPFAAVGQAAPVLSADVAVPEPGGGVEVTVMTPSGAGVTFELPAEGTLGDMARVAIERLKVKGGIVHMHIGGSRISPFDADSCVPSSSAASRSEGGA</sequence>
<reference evidence="3" key="1">
    <citation type="submission" date="2021-01" db="EMBL/GenBank/DDBJ databases">
        <authorList>
            <person name="Corre E."/>
            <person name="Pelletier E."/>
            <person name="Niang G."/>
            <person name="Scheremetjew M."/>
            <person name="Finn R."/>
            <person name="Kale V."/>
            <person name="Holt S."/>
            <person name="Cochrane G."/>
            <person name="Meng A."/>
            <person name="Brown T."/>
            <person name="Cohen L."/>
        </authorList>
    </citation>
    <scope>NUCLEOTIDE SEQUENCE</scope>
    <source>
        <strain evidence="3">RCC3387</strain>
    </source>
</reference>
<feature type="compositionally biased region" description="Low complexity" evidence="1">
    <location>
        <begin position="250"/>
        <end position="267"/>
    </location>
</feature>
<proteinExistence type="predicted"/>
<evidence type="ECO:0000259" key="2">
    <source>
        <dbReference type="Pfam" id="PF13475"/>
    </source>
</evidence>
<organism evidence="3">
    <name type="scientific">Zooxanthella nutricula</name>
    <dbReference type="NCBI Taxonomy" id="1333877"/>
    <lineage>
        <taxon>Eukaryota</taxon>
        <taxon>Sar</taxon>
        <taxon>Alveolata</taxon>
        <taxon>Dinophyceae</taxon>
        <taxon>Peridiniales</taxon>
        <taxon>Peridiniales incertae sedis</taxon>
        <taxon>Zooxanthella</taxon>
    </lineage>
</organism>
<protein>
    <recommendedName>
        <fullName evidence="2">DUF4116 domain-containing protein</fullName>
    </recommendedName>
</protein>
<evidence type="ECO:0000313" key="3">
    <source>
        <dbReference type="EMBL" id="CAD9584816.1"/>
    </source>
</evidence>
<gene>
    <name evidence="3" type="ORF">BRAN1462_LOCUS32520</name>
</gene>
<feature type="region of interest" description="Disordered" evidence="1">
    <location>
        <begin position="247"/>
        <end position="267"/>
    </location>
</feature>
<dbReference type="InterPro" id="IPR025197">
    <property type="entry name" value="DUF4116"/>
</dbReference>